<gene>
    <name evidence="2" type="ORF">SAMN06296241_0976</name>
</gene>
<dbReference type="InterPro" id="IPR046166">
    <property type="entry name" value="DUF6168"/>
</dbReference>
<accession>A0A285X265</accession>
<name>A0A285X265_9FLAO</name>
<dbReference type="AlphaFoldDB" id="A0A285X265"/>
<protein>
    <submittedName>
        <fullName evidence="2">Uncharacterized protein</fullName>
    </submittedName>
</protein>
<evidence type="ECO:0000313" key="3">
    <source>
        <dbReference type="Proteomes" id="UP000219193"/>
    </source>
</evidence>
<feature type="transmembrane region" description="Helical" evidence="1">
    <location>
        <begin position="68"/>
        <end position="87"/>
    </location>
</feature>
<proteinExistence type="predicted"/>
<sequence>MFNGLLKFSFYLFLTAGASYALHYTALHFLELDAPLELVNFAYKFNIGISFLFTSTTILLSEKLKDQLGFIFLITGAVKIGIFIFLIKSSGFSTDKSVFLHFFVPYLVCVMVEIIYIIKILNRTNFSNDR</sequence>
<reference evidence="3" key="1">
    <citation type="submission" date="2017-09" db="EMBL/GenBank/DDBJ databases">
        <authorList>
            <person name="Varghese N."/>
            <person name="Submissions S."/>
        </authorList>
    </citation>
    <scope>NUCLEOTIDE SEQUENCE [LARGE SCALE GENOMIC DNA]</scope>
    <source>
        <strain evidence="3">CGMCC 1.12641</strain>
    </source>
</reference>
<organism evidence="2 3">
    <name type="scientific">Salinimicrobium sediminis</name>
    <dbReference type="NCBI Taxonomy" id="1343891"/>
    <lineage>
        <taxon>Bacteria</taxon>
        <taxon>Pseudomonadati</taxon>
        <taxon>Bacteroidota</taxon>
        <taxon>Flavobacteriia</taxon>
        <taxon>Flavobacteriales</taxon>
        <taxon>Flavobacteriaceae</taxon>
        <taxon>Salinimicrobium</taxon>
    </lineage>
</organism>
<keyword evidence="1" id="KW-0812">Transmembrane</keyword>
<dbReference type="OrthoDB" id="1451982at2"/>
<keyword evidence="1" id="KW-0472">Membrane</keyword>
<keyword evidence="3" id="KW-1185">Reference proteome</keyword>
<keyword evidence="1" id="KW-1133">Transmembrane helix</keyword>
<feature type="transmembrane region" description="Helical" evidence="1">
    <location>
        <begin position="99"/>
        <end position="121"/>
    </location>
</feature>
<evidence type="ECO:0000256" key="1">
    <source>
        <dbReference type="SAM" id="Phobius"/>
    </source>
</evidence>
<dbReference type="Proteomes" id="UP000219193">
    <property type="component" value="Unassembled WGS sequence"/>
</dbReference>
<feature type="transmembrane region" description="Helical" evidence="1">
    <location>
        <begin position="45"/>
        <end position="61"/>
    </location>
</feature>
<evidence type="ECO:0000313" key="2">
    <source>
        <dbReference type="EMBL" id="SOC79451.1"/>
    </source>
</evidence>
<dbReference type="Pfam" id="PF19665">
    <property type="entry name" value="DUF6168"/>
    <property type="match status" value="1"/>
</dbReference>
<dbReference type="RefSeq" id="WP_143544423.1">
    <property type="nucleotide sequence ID" value="NZ_OCMF01000001.1"/>
</dbReference>
<dbReference type="EMBL" id="OCMF01000001">
    <property type="protein sequence ID" value="SOC79451.1"/>
    <property type="molecule type" value="Genomic_DNA"/>
</dbReference>